<protein>
    <submittedName>
        <fullName evidence="2">Uncharacterized protein</fullName>
    </submittedName>
</protein>
<keyword evidence="3" id="KW-1185">Reference proteome</keyword>
<keyword evidence="1" id="KW-1133">Transmembrane helix</keyword>
<reference evidence="2 3" key="1">
    <citation type="journal article" date="2011" name="Stand. Genomic Sci.">
        <title>Complete genome sequence of Weeksella virosa type strain (9751).</title>
        <authorList>
            <person name="Lang E."/>
            <person name="Teshima H."/>
            <person name="Lucas S."/>
            <person name="Lapidus A."/>
            <person name="Hammon N."/>
            <person name="Deshpande S."/>
            <person name="Nolan M."/>
            <person name="Cheng J.F."/>
            <person name="Pitluck S."/>
            <person name="Liolios K."/>
            <person name="Pagani I."/>
            <person name="Mikhailova N."/>
            <person name="Ivanova N."/>
            <person name="Mavromatis K."/>
            <person name="Pati A."/>
            <person name="Tapia R."/>
            <person name="Han C."/>
            <person name="Goodwin L."/>
            <person name="Chen A."/>
            <person name="Palaniappan K."/>
            <person name="Land M."/>
            <person name="Hauser L."/>
            <person name="Chang Y.J."/>
            <person name="Jeffries C.D."/>
            <person name="Brambilla E.M."/>
            <person name="Kopitz M."/>
            <person name="Rohde M."/>
            <person name="Goker M."/>
            <person name="Tindall B.J."/>
            <person name="Detter J.C."/>
            <person name="Woyke T."/>
            <person name="Bristow J."/>
            <person name="Eisen J.A."/>
            <person name="Markowitz V."/>
            <person name="Hugenholtz P."/>
            <person name="Klenk H.P."/>
            <person name="Kyrpides N.C."/>
        </authorList>
    </citation>
    <scope>NUCLEOTIDE SEQUENCE [LARGE SCALE GENOMIC DNA]</scope>
    <source>
        <strain evidence="3">ATCC 43766 / DSM 16922 / JCM 21250 / NBRC 16016 / NCTC 11634 / CL345/78</strain>
    </source>
</reference>
<keyword evidence="1" id="KW-0472">Membrane</keyword>
<evidence type="ECO:0000313" key="2">
    <source>
        <dbReference type="EMBL" id="ADX67611.1"/>
    </source>
</evidence>
<dbReference type="KEGG" id="wvi:Weevi_0900"/>
<dbReference type="AlphaFoldDB" id="F0P1I3"/>
<gene>
    <name evidence="2" type="ordered locus">Weevi_0900</name>
</gene>
<dbReference type="eggNOG" id="ENOG502Z84C">
    <property type="taxonomic scope" value="Bacteria"/>
</dbReference>
<name>F0P1I3_WEEVC</name>
<evidence type="ECO:0000313" key="3">
    <source>
        <dbReference type="Proteomes" id="UP000008641"/>
    </source>
</evidence>
<proteinExistence type="predicted"/>
<dbReference type="OrthoDB" id="1272140at2"/>
<dbReference type="HOGENOM" id="CLU_882320_0_0_10"/>
<dbReference type="EMBL" id="CP002455">
    <property type="protein sequence ID" value="ADX67611.1"/>
    <property type="molecule type" value="Genomic_DNA"/>
</dbReference>
<evidence type="ECO:0000256" key="1">
    <source>
        <dbReference type="SAM" id="Phobius"/>
    </source>
</evidence>
<feature type="transmembrane region" description="Helical" evidence="1">
    <location>
        <begin position="165"/>
        <end position="184"/>
    </location>
</feature>
<keyword evidence="1" id="KW-0812">Transmembrane</keyword>
<sequence>MSKFTDKEIFDLLKDSIARKFLQENSAQSPNISDWRGLDISNFQEDLLQKTKSSVSEKWFYTYFKTEFKKLPRIDMLNLLAQYCGYRNWAQFVHKKEVEFFNKPEKPKAEIILADTLPQKISPTEKKENIGLPLIENKPKKEVILVPDTEKVNEQKEEKKKQKKWIAIGAGLVLLLGSVIFGMYKAFFTDKTYEFCFIDSDRVAPIKTPIEVTIFREGFTPLVLNTTSGCVMFESPRDTLKMAVSSPYHKVDTLRINLNNYRETERIVLNPDDYKVMLHYYSHSAKNLKERIKKLNQMIDDNALIYQVYDNDVFGVEILSKQQYINLMTLPTSTLKNYTLIESERNKQGKIVKLKFKIQQDETELP</sequence>
<dbReference type="RefSeq" id="WP_013598002.1">
    <property type="nucleotide sequence ID" value="NC_015144.1"/>
</dbReference>
<organism evidence="2 3">
    <name type="scientific">Weeksella virosa (strain ATCC 43766 / DSM 16922 / JCM 21250 / CCUG 30538 / CDC 9751 / IAM 14551 / NBRC 16016 / NCTC 11634 / CL345/78)</name>
    <dbReference type="NCBI Taxonomy" id="865938"/>
    <lineage>
        <taxon>Bacteria</taxon>
        <taxon>Pseudomonadati</taxon>
        <taxon>Bacteroidota</taxon>
        <taxon>Flavobacteriia</taxon>
        <taxon>Flavobacteriales</taxon>
        <taxon>Weeksellaceae</taxon>
        <taxon>Weeksella</taxon>
    </lineage>
</organism>
<accession>F0P1I3</accession>
<reference evidence="3" key="2">
    <citation type="journal article" date="2011" name="Stand. Genomic Sci.">
        <title>Complete genome sequence of Weeksella virosa type strain (9751T).</title>
        <authorList>
            <person name="Lang E."/>
            <person name="Teshima H."/>
            <person name="Lucas S."/>
            <person name="Lapidus A."/>
            <person name="Hammon N."/>
            <person name="Deshpande S."/>
            <person name="Nolan M."/>
            <person name="Cheng J."/>
            <person name="Pitluck S."/>
            <person name="Liolios K."/>
            <person name="Pagani I."/>
            <person name="Mikhailova N."/>
            <person name="Ivanova N."/>
            <person name="Mavromatis K."/>
            <person name="Pati A."/>
            <person name="Tapia R."/>
            <person name="Han C."/>
            <person name="Goodwin L."/>
            <person name="Chen A."/>
            <person name="Palaniappan K."/>
            <person name="Land M."/>
            <person name="Hauser L."/>
            <person name="Chang Y."/>
            <person name="Jeffries C."/>
            <person name="Brambilla E."/>
            <person name="Kopitz M."/>
            <person name="Rohde M."/>
            <person name="Goker M."/>
            <person name="Tindall B."/>
            <person name="Detter J."/>
            <person name="Woyke T."/>
            <person name="Bristow J."/>
            <person name="Eisen J."/>
            <person name="Markowitz V."/>
            <person name="Hugenholtz P."/>
            <person name="Klenk H."/>
            <person name="Kyrpides N."/>
        </authorList>
    </citation>
    <scope>NUCLEOTIDE SEQUENCE [LARGE SCALE GENOMIC DNA]</scope>
    <source>
        <strain evidence="3">ATCC 43766 / DSM 16922 / JCM 21250 / NBRC 16016 / NCTC 11634 / CL345/78</strain>
    </source>
</reference>
<dbReference type="Proteomes" id="UP000008641">
    <property type="component" value="Chromosome"/>
</dbReference>